<organism evidence="2 3">
    <name type="scientific">Gemmobacter lutimaris</name>
    <dbReference type="NCBI Taxonomy" id="2306023"/>
    <lineage>
        <taxon>Bacteria</taxon>
        <taxon>Pseudomonadati</taxon>
        <taxon>Pseudomonadota</taxon>
        <taxon>Alphaproteobacteria</taxon>
        <taxon>Rhodobacterales</taxon>
        <taxon>Paracoccaceae</taxon>
        <taxon>Gemmobacter</taxon>
    </lineage>
</organism>
<feature type="chain" id="PRO_5017303905" description="Holdfast attachment protein HfaA" evidence="1">
    <location>
        <begin position="25"/>
        <end position="181"/>
    </location>
</feature>
<evidence type="ECO:0000256" key="1">
    <source>
        <dbReference type="SAM" id="SignalP"/>
    </source>
</evidence>
<evidence type="ECO:0000313" key="3">
    <source>
        <dbReference type="Proteomes" id="UP000266649"/>
    </source>
</evidence>
<evidence type="ECO:0008006" key="4">
    <source>
        <dbReference type="Google" id="ProtNLM"/>
    </source>
</evidence>
<name>A0A398BHR5_9RHOB</name>
<comment type="caution">
    <text evidence="2">The sequence shown here is derived from an EMBL/GenBank/DDBJ whole genome shotgun (WGS) entry which is preliminary data.</text>
</comment>
<dbReference type="PROSITE" id="PS51257">
    <property type="entry name" value="PROKAR_LIPOPROTEIN"/>
    <property type="match status" value="1"/>
</dbReference>
<dbReference type="EMBL" id="QXXQ01000021">
    <property type="protein sequence ID" value="RID89882.1"/>
    <property type="molecule type" value="Genomic_DNA"/>
</dbReference>
<gene>
    <name evidence="2" type="ORF">D2N39_20630</name>
</gene>
<proteinExistence type="predicted"/>
<sequence>MRSVAILPLVALALACGAGSSALAQNYASSGQSWSSSYGFSSATDRSLRLQQAQVVRSAEQGADPTSVYNTTNYYDNRSGYIETNATGDVTGDQQIGDQIGQQTYSVGSLNTGSNTIEVHGSGNVIDAVNAARTNGCVDGSIREVNTTTGGTAWATTDGSASAASEVSTSAATAAVDPICQ</sequence>
<dbReference type="OrthoDB" id="7862359at2"/>
<keyword evidence="3" id="KW-1185">Reference proteome</keyword>
<evidence type="ECO:0000313" key="2">
    <source>
        <dbReference type="EMBL" id="RID89882.1"/>
    </source>
</evidence>
<accession>A0A398BHR5</accession>
<protein>
    <recommendedName>
        <fullName evidence="4">Holdfast attachment protein HfaA</fullName>
    </recommendedName>
</protein>
<dbReference type="Proteomes" id="UP000266649">
    <property type="component" value="Unassembled WGS sequence"/>
</dbReference>
<dbReference type="RefSeq" id="WP_119136665.1">
    <property type="nucleotide sequence ID" value="NZ_QXXQ01000021.1"/>
</dbReference>
<reference evidence="2 3" key="1">
    <citation type="submission" date="2018-09" db="EMBL/GenBank/DDBJ databases">
        <title>Gemmobacter lutimaris sp. nov., a marine bacterium isolated from tidal flat.</title>
        <authorList>
            <person name="Lee D.W."/>
            <person name="Yoo Y."/>
            <person name="Kim J.-J."/>
            <person name="Kim B.S."/>
        </authorList>
    </citation>
    <scope>NUCLEOTIDE SEQUENCE [LARGE SCALE GENOMIC DNA]</scope>
    <source>
        <strain evidence="2 3">YJ-T1-11</strain>
    </source>
</reference>
<dbReference type="AlphaFoldDB" id="A0A398BHR5"/>
<feature type="signal peptide" evidence="1">
    <location>
        <begin position="1"/>
        <end position="24"/>
    </location>
</feature>
<keyword evidence="1" id="KW-0732">Signal</keyword>